<feature type="compositionally biased region" description="Low complexity" evidence="4">
    <location>
        <begin position="154"/>
        <end position="177"/>
    </location>
</feature>
<dbReference type="AlphaFoldDB" id="A0AAX4JPU6"/>
<feature type="region of interest" description="Disordered" evidence="4">
    <location>
        <begin position="1"/>
        <end position="28"/>
    </location>
</feature>
<dbReference type="SMART" id="SM00066">
    <property type="entry name" value="GAL4"/>
    <property type="match status" value="1"/>
</dbReference>
<feature type="domain" description="4Fe-4S ferredoxin-type" evidence="6">
    <location>
        <begin position="36"/>
        <end position="68"/>
    </location>
</feature>
<feature type="domain" description="Zn(2)-C6 fungal-type" evidence="5">
    <location>
        <begin position="29"/>
        <end position="58"/>
    </location>
</feature>
<dbReference type="Pfam" id="PF04082">
    <property type="entry name" value="Fungal_trans"/>
    <property type="match status" value="1"/>
</dbReference>
<dbReference type="PANTHER" id="PTHR31001">
    <property type="entry name" value="UNCHARACTERIZED TRANSCRIPTIONAL REGULATORY PROTEIN"/>
    <property type="match status" value="1"/>
</dbReference>
<evidence type="ECO:0000256" key="3">
    <source>
        <dbReference type="ARBA" id="ARBA00023242"/>
    </source>
</evidence>
<dbReference type="CDD" id="cd00067">
    <property type="entry name" value="GAL4"/>
    <property type="match status" value="1"/>
</dbReference>
<feature type="region of interest" description="Disordered" evidence="4">
    <location>
        <begin position="783"/>
        <end position="834"/>
    </location>
</feature>
<evidence type="ECO:0008006" key="9">
    <source>
        <dbReference type="Google" id="ProtNLM"/>
    </source>
</evidence>
<evidence type="ECO:0000256" key="4">
    <source>
        <dbReference type="SAM" id="MobiDB-lite"/>
    </source>
</evidence>
<evidence type="ECO:0000256" key="1">
    <source>
        <dbReference type="ARBA" id="ARBA00004123"/>
    </source>
</evidence>
<organism evidence="7 8">
    <name type="scientific">Kwoniella dendrophila CBS 6074</name>
    <dbReference type="NCBI Taxonomy" id="1295534"/>
    <lineage>
        <taxon>Eukaryota</taxon>
        <taxon>Fungi</taxon>
        <taxon>Dikarya</taxon>
        <taxon>Basidiomycota</taxon>
        <taxon>Agaricomycotina</taxon>
        <taxon>Tremellomycetes</taxon>
        <taxon>Tremellales</taxon>
        <taxon>Cryptococcaceae</taxon>
        <taxon>Kwoniella</taxon>
    </lineage>
</organism>
<evidence type="ECO:0000259" key="6">
    <source>
        <dbReference type="PROSITE" id="PS51379"/>
    </source>
</evidence>
<keyword evidence="2" id="KW-0479">Metal-binding</keyword>
<evidence type="ECO:0000259" key="5">
    <source>
        <dbReference type="PROSITE" id="PS50048"/>
    </source>
</evidence>
<accession>A0AAX4JPU6</accession>
<dbReference type="CDD" id="cd12148">
    <property type="entry name" value="fungal_TF_MHR"/>
    <property type="match status" value="1"/>
</dbReference>
<evidence type="ECO:0000313" key="8">
    <source>
        <dbReference type="Proteomes" id="UP001355207"/>
    </source>
</evidence>
<feature type="compositionally biased region" description="Basic and acidic residues" evidence="4">
    <location>
        <begin position="1"/>
        <end position="11"/>
    </location>
</feature>
<evidence type="ECO:0000313" key="7">
    <source>
        <dbReference type="EMBL" id="WWC87416.1"/>
    </source>
</evidence>
<dbReference type="GO" id="GO:0000981">
    <property type="term" value="F:DNA-binding transcription factor activity, RNA polymerase II-specific"/>
    <property type="evidence" value="ECO:0007669"/>
    <property type="project" value="InterPro"/>
</dbReference>
<dbReference type="SUPFAM" id="SSF57701">
    <property type="entry name" value="Zn2/Cys6 DNA-binding domain"/>
    <property type="match status" value="1"/>
</dbReference>
<dbReference type="RefSeq" id="XP_066074179.1">
    <property type="nucleotide sequence ID" value="XM_066218082.1"/>
</dbReference>
<dbReference type="GO" id="GO:0006351">
    <property type="term" value="P:DNA-templated transcription"/>
    <property type="evidence" value="ECO:0007669"/>
    <property type="project" value="InterPro"/>
</dbReference>
<proteinExistence type="predicted"/>
<dbReference type="InterPro" id="IPR017896">
    <property type="entry name" value="4Fe4S_Fe-S-bd"/>
</dbReference>
<feature type="compositionally biased region" description="Basic and acidic residues" evidence="4">
    <location>
        <begin position="114"/>
        <end position="125"/>
    </location>
</feature>
<dbReference type="GO" id="GO:0008270">
    <property type="term" value="F:zinc ion binding"/>
    <property type="evidence" value="ECO:0007669"/>
    <property type="project" value="InterPro"/>
</dbReference>
<dbReference type="Gene3D" id="4.10.240.10">
    <property type="entry name" value="Zn(2)-C6 fungal-type DNA-binding domain"/>
    <property type="match status" value="1"/>
</dbReference>
<feature type="region of interest" description="Disordered" evidence="4">
    <location>
        <begin position="94"/>
        <end position="264"/>
    </location>
</feature>
<dbReference type="InterPro" id="IPR001138">
    <property type="entry name" value="Zn2Cys6_DnaBD"/>
</dbReference>
<keyword evidence="3" id="KW-0539">Nucleus</keyword>
<sequence>MSSTPRNEHNAEAGPSNENMKRSKQPQLSCAECRRLKLRCDREVPCSNCVRRKCSELCPDGVKETRRQTFDIKAAENLQKRLSTLETLLADHGVDIPSSTENDNNQTIGKRRRDSSSTHSLDHSKSRQNSIGAQNHQHHQSHQYPYSDLQGELSSSPRYRRSPSTSTITSTRPPISSTREHPYPTPRQIDLLPSSSSHESVYWARTDEQSGYSRHHPPPLPPPAPRSVSHPSSPHNSTDMIPGSSMNSIDGSIPPRHLPRSPVAHSHGTLVIGQEGRSRYLGPTAGTEWLKNQELGSPESRKSPSPEIQPVQENLLGRERGNATEHLLAFPFPLPNGPSTMELMCSHLPAKDDAEVLMDSYYRYFAWNHDTAPRKFFQPVFDRIFECISKNTFKSVHPQQLALLFAILAMGTLQNLELPPNDPSADEYLALSKGCLTKGDFLNNNTIAGVQTLIVMAHYLLETEKGRNGDSAWPLWGLAMRIIVAMGLHRDGARWNLPADVVEERRQVFWAAYAIEILQANCFSRPTSLALQYIDTAFPVGPSDHPEGSKSYQTLRFELIQLSARILDTGMSVHFESYDSILGLYSSLCSFERTIPFELRCRTSMLNLPSEYVNQDQVYKLSPELTRKNIKKTFQQFTLALNVSEHVLFLHRPYFVMAMHDKPLDPTISVYGKSYLAVIERCSVIIQIVSTLYEIHPAVSSRQWFLWYHIFTAAVCLGTMVLRNPTSVLSQFAITSIDQSISVYSSLIKHNQTSSISMIQNHDWLIRLRSRAFNKVVAANNAENDKRKASSSGSGNEEGSADQYKKETSGEDRHGDGDKDKENPIVGGTSASSVNGEEDLDIVGWKTRLIESASNGTQIAINISSSNSSDRNENNHKDKGYQEAQSYIHPQQQFHQPIYNPATNTFATPPNYLASDIASSSNNNSNNNGVPSTVQQVLQQHLVGTDDMPIPNTNMGMESSTDLLLHQFWDPMMLNDSNDLGSANWWSWT</sequence>
<dbReference type="InterPro" id="IPR036864">
    <property type="entry name" value="Zn2-C6_fun-type_DNA-bd_sf"/>
</dbReference>
<feature type="compositionally biased region" description="Basic and acidic residues" evidence="4">
    <location>
        <begin position="870"/>
        <end position="880"/>
    </location>
</feature>
<protein>
    <recommendedName>
        <fullName evidence="9">Zn(2)-C6 fungal-type domain-containing protein</fullName>
    </recommendedName>
</protein>
<feature type="compositionally biased region" description="Low complexity" evidence="4">
    <location>
        <begin position="226"/>
        <end position="237"/>
    </location>
</feature>
<dbReference type="GeneID" id="91092977"/>
<dbReference type="GO" id="GO:0005634">
    <property type="term" value="C:nucleus"/>
    <property type="evidence" value="ECO:0007669"/>
    <property type="project" value="UniProtKB-SubCell"/>
</dbReference>
<gene>
    <name evidence="7" type="ORF">L201_002305</name>
</gene>
<dbReference type="PROSITE" id="PS51379">
    <property type="entry name" value="4FE4S_FER_2"/>
    <property type="match status" value="1"/>
</dbReference>
<keyword evidence="8" id="KW-1185">Reference proteome</keyword>
<feature type="compositionally biased region" description="Basic and acidic residues" evidence="4">
    <location>
        <begin position="803"/>
        <end position="823"/>
    </location>
</feature>
<dbReference type="PANTHER" id="PTHR31001:SF56">
    <property type="entry name" value="ZN(2)-C6 FUNGAL-TYPE DOMAIN-CONTAINING PROTEIN"/>
    <property type="match status" value="1"/>
</dbReference>
<name>A0AAX4JPU6_9TREE</name>
<feature type="compositionally biased region" description="Polar residues" evidence="4">
    <location>
        <begin position="97"/>
        <end position="108"/>
    </location>
</feature>
<dbReference type="PROSITE" id="PS50048">
    <property type="entry name" value="ZN2_CY6_FUNGAL_2"/>
    <property type="match status" value="1"/>
</dbReference>
<dbReference type="SMART" id="SM00906">
    <property type="entry name" value="Fungal_trans"/>
    <property type="match status" value="1"/>
</dbReference>
<feature type="region of interest" description="Disordered" evidence="4">
    <location>
        <begin position="861"/>
        <end position="880"/>
    </location>
</feature>
<dbReference type="EMBL" id="CP144099">
    <property type="protein sequence ID" value="WWC87416.1"/>
    <property type="molecule type" value="Genomic_DNA"/>
</dbReference>
<evidence type="ECO:0000256" key="2">
    <source>
        <dbReference type="ARBA" id="ARBA00022723"/>
    </source>
</evidence>
<comment type="subcellular location">
    <subcellularLocation>
        <location evidence="1">Nucleus</location>
    </subcellularLocation>
</comment>
<dbReference type="Proteomes" id="UP001355207">
    <property type="component" value="Chromosome 2"/>
</dbReference>
<dbReference type="GO" id="GO:0003677">
    <property type="term" value="F:DNA binding"/>
    <property type="evidence" value="ECO:0007669"/>
    <property type="project" value="InterPro"/>
</dbReference>
<dbReference type="InterPro" id="IPR007219">
    <property type="entry name" value="XnlR_reg_dom"/>
</dbReference>
<dbReference type="InterPro" id="IPR050613">
    <property type="entry name" value="Sec_Metabolite_Reg"/>
</dbReference>
<dbReference type="PROSITE" id="PS00463">
    <property type="entry name" value="ZN2_CY6_FUNGAL_1"/>
    <property type="match status" value="1"/>
</dbReference>
<reference evidence="7 8" key="1">
    <citation type="submission" date="2024-01" db="EMBL/GenBank/DDBJ databases">
        <title>Comparative genomics of Cryptococcus and Kwoniella reveals pathogenesis evolution and contrasting modes of karyotype evolution via chromosome fusion or intercentromeric recombination.</title>
        <authorList>
            <person name="Coelho M.A."/>
            <person name="David-Palma M."/>
            <person name="Shea T."/>
            <person name="Bowers K."/>
            <person name="McGinley-Smith S."/>
            <person name="Mohammad A.W."/>
            <person name="Gnirke A."/>
            <person name="Yurkov A.M."/>
            <person name="Nowrousian M."/>
            <person name="Sun S."/>
            <person name="Cuomo C.A."/>
            <person name="Heitman J."/>
        </authorList>
    </citation>
    <scope>NUCLEOTIDE SEQUENCE [LARGE SCALE GENOMIC DNA]</scope>
    <source>
        <strain evidence="7 8">CBS 6074</strain>
    </source>
</reference>